<evidence type="ECO:0000259" key="2">
    <source>
        <dbReference type="Pfam" id="PF01370"/>
    </source>
</evidence>
<reference evidence="3" key="1">
    <citation type="journal article" date="2019" name="FEMS Microbiol. Lett.">
        <title>High-throughput screening for texturing Lactococcus strains.</title>
        <authorList>
            <person name="Poulsen V.K."/>
            <person name="Derkx P."/>
            <person name="Oregaard G."/>
        </authorList>
    </citation>
    <scope>NUCLEOTIDE SEQUENCE</scope>
    <source>
        <strain evidence="3">Llc6</strain>
    </source>
</reference>
<accession>A0A3Q9TFG3</accession>
<dbReference type="InterPro" id="IPR036291">
    <property type="entry name" value="NAD(P)-bd_dom_sf"/>
</dbReference>
<feature type="domain" description="NAD-dependent epimerase/dehydratase" evidence="2">
    <location>
        <begin position="3"/>
        <end position="221"/>
    </location>
</feature>
<sequence>MKILVTGANGFLGRGIITELIKQGNEVIATDFETSLVSERAFRIDSNIFEVEDPYVFYGKPDQVLHLAWRDGFIHNSFAHSEDLSKHITFLNKMVLAGVKISVMGTMHEIGFYEGSIDEHTPCYPANYYGIAKDALRNFVVNMTEDAGLQYQWLRAFYIVDNTSYGSSIFSKIVAAEKDDKTFFPFTTGKNQFDFLDYPEFCYQVAATVSQDKVNGIINICSGNPMKLSERVENFISENGFKIQLEYGAFPDRKYDSKAVWGNNKKIEQILAEK</sequence>
<dbReference type="Gene3D" id="3.40.50.720">
    <property type="entry name" value="NAD(P)-binding Rossmann-like Domain"/>
    <property type="match status" value="1"/>
</dbReference>
<name>A0A3Q9TFG3_9LACT</name>
<evidence type="ECO:0000313" key="3">
    <source>
        <dbReference type="EMBL" id="AZY91977.1"/>
    </source>
</evidence>
<organism evidence="3">
    <name type="scientific">Lactococcus lactis</name>
    <dbReference type="NCBI Taxonomy" id="1358"/>
    <lineage>
        <taxon>Bacteria</taxon>
        <taxon>Bacillati</taxon>
        <taxon>Bacillota</taxon>
        <taxon>Bacilli</taxon>
        <taxon>Lactobacillales</taxon>
        <taxon>Streptococcaceae</taxon>
        <taxon>Lactococcus</taxon>
    </lineage>
</organism>
<protein>
    <submittedName>
        <fullName evidence="3">Epimerase</fullName>
    </submittedName>
</protein>
<comment type="similarity">
    <text evidence="1">Belongs to the NAD(P)-dependent epimerase/dehydratase family.</text>
</comment>
<dbReference type="InterPro" id="IPR001509">
    <property type="entry name" value="Epimerase_deHydtase"/>
</dbReference>
<dbReference type="Pfam" id="PF01370">
    <property type="entry name" value="Epimerase"/>
    <property type="match status" value="1"/>
</dbReference>
<evidence type="ECO:0000256" key="1">
    <source>
        <dbReference type="ARBA" id="ARBA00007637"/>
    </source>
</evidence>
<proteinExistence type="inferred from homology"/>
<dbReference type="SUPFAM" id="SSF51735">
    <property type="entry name" value="NAD(P)-binding Rossmann-fold domains"/>
    <property type="match status" value="1"/>
</dbReference>
<dbReference type="EMBL" id="MH678636">
    <property type="protein sequence ID" value="AZY91977.1"/>
    <property type="molecule type" value="Genomic_DNA"/>
</dbReference>
<dbReference type="PANTHER" id="PTHR43000">
    <property type="entry name" value="DTDP-D-GLUCOSE 4,6-DEHYDRATASE-RELATED"/>
    <property type="match status" value="1"/>
</dbReference>
<dbReference type="AlphaFoldDB" id="A0A3Q9TFG3"/>